<dbReference type="AlphaFoldDB" id="A0AAZ3PWG2"/>
<dbReference type="GO" id="GO:0070006">
    <property type="term" value="F:metalloaminopeptidase activity"/>
    <property type="evidence" value="ECO:0007669"/>
    <property type="project" value="TreeGrafter"/>
</dbReference>
<feature type="domain" description="Peptidase M24" evidence="1">
    <location>
        <begin position="59"/>
        <end position="165"/>
    </location>
</feature>
<reference evidence="3" key="1">
    <citation type="journal article" date="2018" name="PLoS ONE">
        <title>Chinook salmon (Oncorhynchus tshawytscha) genome and transcriptome.</title>
        <authorList>
            <person name="Christensen K.A."/>
            <person name="Leong J.S."/>
            <person name="Sakhrani D."/>
            <person name="Biagi C.A."/>
            <person name="Minkley D.R."/>
            <person name="Withler R.E."/>
            <person name="Rondeau E.B."/>
            <person name="Koop B.F."/>
            <person name="Devlin R.H."/>
        </authorList>
    </citation>
    <scope>NUCLEOTIDE SEQUENCE [LARGE SCALE GENOMIC DNA]</scope>
</reference>
<reference evidence="2" key="2">
    <citation type="submission" date="2025-08" db="UniProtKB">
        <authorList>
            <consortium name="Ensembl"/>
        </authorList>
    </citation>
    <scope>IDENTIFICATION</scope>
</reference>
<name>A0AAZ3PWG2_ONCTS</name>
<dbReference type="Gene3D" id="3.90.230.10">
    <property type="entry name" value="Creatinase/methionine aminopeptidase superfamily"/>
    <property type="match status" value="2"/>
</dbReference>
<gene>
    <name evidence="2" type="primary">METAP1D</name>
</gene>
<proteinExistence type="predicted"/>
<dbReference type="InterPro" id="IPR036005">
    <property type="entry name" value="Creatinase/aminopeptidase-like"/>
</dbReference>
<dbReference type="SUPFAM" id="SSF55920">
    <property type="entry name" value="Creatinase/aminopeptidase"/>
    <property type="match status" value="1"/>
</dbReference>
<dbReference type="Pfam" id="PF00557">
    <property type="entry name" value="Peptidase_M24"/>
    <property type="match status" value="1"/>
</dbReference>
<dbReference type="Ensembl" id="ENSOTST00005140666.1">
    <property type="protein sequence ID" value="ENSOTSP00005120563.1"/>
    <property type="gene ID" value="ENSOTSG00005063316.1"/>
</dbReference>
<evidence type="ECO:0000259" key="1">
    <source>
        <dbReference type="Pfam" id="PF00557"/>
    </source>
</evidence>
<organism evidence="2 3">
    <name type="scientific">Oncorhynchus tshawytscha</name>
    <name type="common">Chinook salmon</name>
    <name type="synonym">Salmo tshawytscha</name>
    <dbReference type="NCBI Taxonomy" id="74940"/>
    <lineage>
        <taxon>Eukaryota</taxon>
        <taxon>Metazoa</taxon>
        <taxon>Chordata</taxon>
        <taxon>Craniata</taxon>
        <taxon>Vertebrata</taxon>
        <taxon>Euteleostomi</taxon>
        <taxon>Actinopterygii</taxon>
        <taxon>Neopterygii</taxon>
        <taxon>Teleostei</taxon>
        <taxon>Protacanthopterygii</taxon>
        <taxon>Salmoniformes</taxon>
        <taxon>Salmonidae</taxon>
        <taxon>Salmoninae</taxon>
        <taxon>Oncorhynchus</taxon>
    </lineage>
</organism>
<evidence type="ECO:0000313" key="2">
    <source>
        <dbReference type="Ensembl" id="ENSOTSP00005120563.1"/>
    </source>
</evidence>
<accession>A0AAZ3PWG2</accession>
<dbReference type="GeneTree" id="ENSGT00940000157735"/>
<keyword evidence="3" id="KW-1185">Reference proteome</keyword>
<dbReference type="PANTHER" id="PTHR43330">
    <property type="entry name" value="METHIONINE AMINOPEPTIDASE"/>
    <property type="match status" value="1"/>
</dbReference>
<evidence type="ECO:0000313" key="3">
    <source>
        <dbReference type="Proteomes" id="UP000694402"/>
    </source>
</evidence>
<dbReference type="Proteomes" id="UP000694402">
    <property type="component" value="Unassembled WGS sequence"/>
</dbReference>
<reference evidence="2" key="3">
    <citation type="submission" date="2025-09" db="UniProtKB">
        <authorList>
            <consortium name="Ensembl"/>
        </authorList>
    </citation>
    <scope>IDENTIFICATION</scope>
</reference>
<dbReference type="InterPro" id="IPR000994">
    <property type="entry name" value="Pept_M24"/>
</dbReference>
<dbReference type="PANTHER" id="PTHR43330:SF8">
    <property type="entry name" value="METHIONINE AMINOPEPTIDASE 1D, MITOCHONDRIAL"/>
    <property type="match status" value="1"/>
</dbReference>
<protein>
    <recommendedName>
        <fullName evidence="1">Peptidase M24 domain-containing protein</fullName>
    </recommendedName>
</protein>
<sequence length="187" mass="20921">IQGLTRACQLARQILLLVGMTTEEIDFIVHQETIRHNAYPSPEIWGFPKSVCTSSITWSTFLIGYVDEVGQKLAETARKCRDEAIAACKPGAPLCVIGNTIRYTHTGYLCSYFHGHPVILHHGKYNTATVFCGSPTLCWTNPKYLFHQTANDNDMTMGEGMSFTIGQSHFLCISVCIDVNFRAHYLL</sequence>